<feature type="transmembrane region" description="Helical" evidence="8">
    <location>
        <begin position="633"/>
        <end position="656"/>
    </location>
</feature>
<keyword evidence="3" id="KW-1003">Cell membrane</keyword>
<evidence type="ECO:0000313" key="10">
    <source>
        <dbReference type="EMBL" id="MBB4683870.1"/>
    </source>
</evidence>
<dbReference type="Pfam" id="PF03176">
    <property type="entry name" value="MMPL"/>
    <property type="match status" value="2"/>
</dbReference>
<evidence type="ECO:0000256" key="8">
    <source>
        <dbReference type="SAM" id="Phobius"/>
    </source>
</evidence>
<feature type="transmembrane region" description="Helical" evidence="8">
    <location>
        <begin position="272"/>
        <end position="293"/>
    </location>
</feature>
<evidence type="ECO:0000256" key="5">
    <source>
        <dbReference type="ARBA" id="ARBA00022989"/>
    </source>
</evidence>
<evidence type="ECO:0000256" key="6">
    <source>
        <dbReference type="ARBA" id="ARBA00023136"/>
    </source>
</evidence>
<feature type="transmembrane region" description="Helical" evidence="8">
    <location>
        <begin position="597"/>
        <end position="621"/>
    </location>
</feature>
<reference evidence="10 11" key="1">
    <citation type="submission" date="2020-08" db="EMBL/GenBank/DDBJ databases">
        <title>Sequencing the genomes of 1000 actinobacteria strains.</title>
        <authorList>
            <person name="Klenk H.-P."/>
        </authorList>
    </citation>
    <scope>NUCLEOTIDE SEQUENCE [LARGE SCALE GENOMIC DNA]</scope>
    <source>
        <strain evidence="10 11">DSM 45859</strain>
    </source>
</reference>
<evidence type="ECO:0000256" key="3">
    <source>
        <dbReference type="ARBA" id="ARBA00022475"/>
    </source>
</evidence>
<gene>
    <name evidence="10" type="ORF">BJY18_001355</name>
</gene>
<dbReference type="PROSITE" id="PS50156">
    <property type="entry name" value="SSD"/>
    <property type="match status" value="1"/>
</dbReference>
<feature type="transmembrane region" description="Helical" evidence="8">
    <location>
        <begin position="527"/>
        <end position="549"/>
    </location>
</feature>
<dbReference type="Gene3D" id="1.20.1640.10">
    <property type="entry name" value="Multidrug efflux transporter AcrB transmembrane domain"/>
    <property type="match status" value="2"/>
</dbReference>
<organism evidence="10 11">
    <name type="scientific">Amycolatopsis jiangsuensis</name>
    <dbReference type="NCBI Taxonomy" id="1181879"/>
    <lineage>
        <taxon>Bacteria</taxon>
        <taxon>Bacillati</taxon>
        <taxon>Actinomycetota</taxon>
        <taxon>Actinomycetes</taxon>
        <taxon>Pseudonocardiales</taxon>
        <taxon>Pseudonocardiaceae</taxon>
        <taxon>Amycolatopsis</taxon>
    </lineage>
</organism>
<dbReference type="PANTHER" id="PTHR33406">
    <property type="entry name" value="MEMBRANE PROTEIN MJ1562-RELATED"/>
    <property type="match status" value="1"/>
</dbReference>
<sequence>MVRVASWCFRRAPWVLVLWLAALGALGFAAQRSGAAYRDTVALPAADSSVAADLLRGAGASGTEESVVVGSSTGPVDAGSARARVGELVGRLRDVSHVVSVAGWGTPPARVSADHRVAVLTVRFDAEAETLGQPVADELAGVVRDAGGNGLTAGVSGQLAELSAAPPDLGNAAIGLVAAAIVLLVTFGSLTCVVLPVLTASVSVGCALAAVALLSHLMTIPRISTEIAALLGLGVGVDYALFVLTRYRQGIQDGLAAEQALAAAASTSCRSVVFAGVTVCVSLLGMLTVGMAFLNGIAVAAAVSVLLTMVAAVTLFPALLRLLGKRMKVRPATTGGFWSRLAHSVTARPAPYAAAAVLVIAALSLPMSGLRLGVPGAHLDPPGSVTEVAANLLEDGFGSGSDGPVLLVSQLTGEGDRASVEALRAAVLPRAEVGEAAYLPSPDGPVAVLTAVPKTAPDDPATTDLLAWLRSTATAVGGPPVHLGGAVATQADFSAAIAGRLPLFLLSVVGLSVLVLAWVFRSVLIPLTAAVMNLLTAAATTGVVVWVFGQPVEPYLPVFLFAGLFGLSMDYEVFLISRMQEQWRRGSDTRAAIVSGLVATGRTITAAALIMALVFFSFAFADARVVREAGAGLAVAVLLDAALIRCVLVPAVMIRLGRANWWFPRRLRSREHHPPETAPPDDKPGEHAYADR</sequence>
<evidence type="ECO:0000256" key="7">
    <source>
        <dbReference type="SAM" id="MobiDB-lite"/>
    </source>
</evidence>
<dbReference type="RefSeq" id="WP_184778623.1">
    <property type="nucleotide sequence ID" value="NZ_JACHMG010000001.1"/>
</dbReference>
<dbReference type="AlphaFoldDB" id="A0A840IPL1"/>
<comment type="subcellular location">
    <subcellularLocation>
        <location evidence="1">Cell membrane</location>
        <topology evidence="1">Multi-pass membrane protein</topology>
    </subcellularLocation>
</comment>
<accession>A0A840IPL1</accession>
<comment type="similarity">
    <text evidence="2">Belongs to the resistance-nodulation-cell division (RND) (TC 2.A.6) family. MmpL subfamily.</text>
</comment>
<protein>
    <submittedName>
        <fullName evidence="10">RND superfamily putative drug exporter</fullName>
    </submittedName>
</protein>
<feature type="domain" description="SSD" evidence="9">
    <location>
        <begin position="197"/>
        <end position="322"/>
    </location>
</feature>
<feature type="region of interest" description="Disordered" evidence="7">
    <location>
        <begin position="670"/>
        <end position="692"/>
    </location>
</feature>
<keyword evidence="6 8" id="KW-0472">Membrane</keyword>
<dbReference type="EMBL" id="JACHMG010000001">
    <property type="protein sequence ID" value="MBB4683870.1"/>
    <property type="molecule type" value="Genomic_DNA"/>
</dbReference>
<feature type="transmembrane region" description="Helical" evidence="8">
    <location>
        <begin position="555"/>
        <end position="576"/>
    </location>
</feature>
<dbReference type="PANTHER" id="PTHR33406:SF11">
    <property type="entry name" value="MEMBRANE PROTEIN SCO6666-RELATED"/>
    <property type="match status" value="1"/>
</dbReference>
<dbReference type="GO" id="GO:0005886">
    <property type="term" value="C:plasma membrane"/>
    <property type="evidence" value="ECO:0007669"/>
    <property type="project" value="UniProtKB-SubCell"/>
</dbReference>
<feature type="transmembrane region" description="Helical" evidence="8">
    <location>
        <begin position="172"/>
        <end position="195"/>
    </location>
</feature>
<feature type="transmembrane region" description="Helical" evidence="8">
    <location>
        <begin position="299"/>
        <end position="320"/>
    </location>
</feature>
<dbReference type="Proteomes" id="UP000581769">
    <property type="component" value="Unassembled WGS sequence"/>
</dbReference>
<keyword evidence="11" id="KW-1185">Reference proteome</keyword>
<name>A0A840IPL1_9PSEU</name>
<keyword evidence="5 8" id="KW-1133">Transmembrane helix</keyword>
<feature type="transmembrane region" description="Helical" evidence="8">
    <location>
        <begin position="227"/>
        <end position="245"/>
    </location>
</feature>
<dbReference type="InterPro" id="IPR050545">
    <property type="entry name" value="Mycobact_MmpL"/>
</dbReference>
<dbReference type="InterPro" id="IPR004869">
    <property type="entry name" value="MMPL_dom"/>
</dbReference>
<feature type="compositionally biased region" description="Basic and acidic residues" evidence="7">
    <location>
        <begin position="672"/>
        <end position="692"/>
    </location>
</feature>
<dbReference type="SUPFAM" id="SSF82866">
    <property type="entry name" value="Multidrug efflux transporter AcrB transmembrane domain"/>
    <property type="match status" value="2"/>
</dbReference>
<comment type="caution">
    <text evidence="10">The sequence shown here is derived from an EMBL/GenBank/DDBJ whole genome shotgun (WGS) entry which is preliminary data.</text>
</comment>
<evidence type="ECO:0000313" key="11">
    <source>
        <dbReference type="Proteomes" id="UP000581769"/>
    </source>
</evidence>
<dbReference type="InterPro" id="IPR000731">
    <property type="entry name" value="SSD"/>
</dbReference>
<proteinExistence type="inferred from homology"/>
<evidence type="ECO:0000256" key="4">
    <source>
        <dbReference type="ARBA" id="ARBA00022692"/>
    </source>
</evidence>
<feature type="transmembrane region" description="Helical" evidence="8">
    <location>
        <begin position="202"/>
        <end position="221"/>
    </location>
</feature>
<evidence type="ECO:0000256" key="2">
    <source>
        <dbReference type="ARBA" id="ARBA00010157"/>
    </source>
</evidence>
<feature type="transmembrane region" description="Helical" evidence="8">
    <location>
        <begin position="350"/>
        <end position="370"/>
    </location>
</feature>
<evidence type="ECO:0000256" key="1">
    <source>
        <dbReference type="ARBA" id="ARBA00004651"/>
    </source>
</evidence>
<evidence type="ECO:0000259" key="9">
    <source>
        <dbReference type="PROSITE" id="PS50156"/>
    </source>
</evidence>
<keyword evidence="4 8" id="KW-0812">Transmembrane</keyword>
<feature type="transmembrane region" description="Helical" evidence="8">
    <location>
        <begin position="501"/>
        <end position="520"/>
    </location>
</feature>